<dbReference type="PATRIC" id="fig|361041.3.peg.3176"/>
<organism evidence="2 3">
    <name type="scientific">Devosia soli</name>
    <dbReference type="NCBI Taxonomy" id="361041"/>
    <lineage>
        <taxon>Bacteria</taxon>
        <taxon>Pseudomonadati</taxon>
        <taxon>Pseudomonadota</taxon>
        <taxon>Alphaproteobacteria</taxon>
        <taxon>Hyphomicrobiales</taxon>
        <taxon>Devosiaceae</taxon>
        <taxon>Devosia</taxon>
    </lineage>
</organism>
<protein>
    <recommendedName>
        <fullName evidence="1">N-acetyltransferase domain-containing protein</fullName>
    </recommendedName>
</protein>
<dbReference type="Proteomes" id="UP000033514">
    <property type="component" value="Unassembled WGS sequence"/>
</dbReference>
<dbReference type="STRING" id="361041.VW35_18810"/>
<sequence>MPRTRLQTFARLRRAQIDDIEELVGLSRHFTGTVPDWQGLIGDQPDWQGLIGDPGAYVLVATECQLVVGAALLCHAPMAAEARLAWLIVAPDARGRGVGQLLIDMAIGQARSQGAALVEGHEPIGAHGLAQLYLHFGFAGVGEGRWVFGLWNGHQARSYCDIEVPQQPAARQADALSQTLLSALGALDAGMLLTPRARQVLAHELATGGAGSETCRMAMAASRRRFFVHLAPSLASSLRRRIGPDLGEWIVADDDALTPEKLIGHLSRHHLPMLRLTVPRHGRGKRWLMITGFDGFLFRLHDVTEVQNPELPLAVTAAELREAMADLKGSEHLLLAKVL</sequence>
<accession>A0A0F5L2G2</accession>
<evidence type="ECO:0000313" key="2">
    <source>
        <dbReference type="EMBL" id="KKB75822.1"/>
    </source>
</evidence>
<dbReference type="PROSITE" id="PS51186">
    <property type="entry name" value="GNAT"/>
    <property type="match status" value="1"/>
</dbReference>
<evidence type="ECO:0000313" key="3">
    <source>
        <dbReference type="Proteomes" id="UP000033514"/>
    </source>
</evidence>
<evidence type="ECO:0000259" key="1">
    <source>
        <dbReference type="PROSITE" id="PS51186"/>
    </source>
</evidence>
<dbReference type="GO" id="GO:0016747">
    <property type="term" value="F:acyltransferase activity, transferring groups other than amino-acyl groups"/>
    <property type="evidence" value="ECO:0007669"/>
    <property type="project" value="InterPro"/>
</dbReference>
<keyword evidence="3" id="KW-1185">Reference proteome</keyword>
<dbReference type="Gene3D" id="3.40.630.30">
    <property type="match status" value="1"/>
</dbReference>
<comment type="caution">
    <text evidence="2">The sequence shown here is derived from an EMBL/GenBank/DDBJ whole genome shotgun (WGS) entry which is preliminary data.</text>
</comment>
<reference evidence="2 3" key="1">
    <citation type="submission" date="2015-03" db="EMBL/GenBank/DDBJ databases">
        <authorList>
            <person name="Hassan Y.I."/>
            <person name="Lepp D."/>
            <person name="Zhou T."/>
        </authorList>
    </citation>
    <scope>NUCLEOTIDE SEQUENCE [LARGE SCALE GENOMIC DNA]</scope>
    <source>
        <strain evidence="2 3">GH2-10</strain>
    </source>
</reference>
<dbReference type="Pfam" id="PF13508">
    <property type="entry name" value="Acetyltransf_7"/>
    <property type="match status" value="1"/>
</dbReference>
<dbReference type="EMBL" id="LAJG01000048">
    <property type="protein sequence ID" value="KKB75822.1"/>
    <property type="molecule type" value="Genomic_DNA"/>
</dbReference>
<dbReference type="SUPFAM" id="SSF55729">
    <property type="entry name" value="Acyl-CoA N-acyltransferases (Nat)"/>
    <property type="match status" value="1"/>
</dbReference>
<proteinExistence type="predicted"/>
<dbReference type="InterPro" id="IPR016181">
    <property type="entry name" value="Acyl_CoA_acyltransferase"/>
</dbReference>
<gene>
    <name evidence="2" type="ORF">VW35_18810</name>
</gene>
<dbReference type="AlphaFoldDB" id="A0A0F5L2G2"/>
<feature type="domain" description="N-acetyltransferase" evidence="1">
    <location>
        <begin position="10"/>
        <end position="163"/>
    </location>
</feature>
<dbReference type="InterPro" id="IPR000182">
    <property type="entry name" value="GNAT_dom"/>
</dbReference>
<dbReference type="CDD" id="cd04301">
    <property type="entry name" value="NAT_SF"/>
    <property type="match status" value="1"/>
</dbReference>
<name>A0A0F5L2G2_9HYPH</name>